<organism evidence="8 9">
    <name type="scientific">Elsinoe batatas</name>
    <dbReference type="NCBI Taxonomy" id="2601811"/>
    <lineage>
        <taxon>Eukaryota</taxon>
        <taxon>Fungi</taxon>
        <taxon>Dikarya</taxon>
        <taxon>Ascomycota</taxon>
        <taxon>Pezizomycotina</taxon>
        <taxon>Dothideomycetes</taxon>
        <taxon>Dothideomycetidae</taxon>
        <taxon>Myriangiales</taxon>
        <taxon>Elsinoaceae</taxon>
        <taxon>Elsinoe</taxon>
    </lineage>
</organism>
<feature type="binding site" evidence="5">
    <location>
        <position position="351"/>
    </location>
    <ligand>
        <name>substrate</name>
    </ligand>
</feature>
<evidence type="ECO:0000259" key="7">
    <source>
        <dbReference type="Pfam" id="PF01593"/>
    </source>
</evidence>
<dbReference type="Gene3D" id="1.10.405.10">
    <property type="entry name" value="Guanine Nucleotide Dissociation Inhibitor, domain 1"/>
    <property type="match status" value="1"/>
</dbReference>
<name>A0A8K0L3G3_9PEZI</name>
<dbReference type="Proteomes" id="UP000809789">
    <property type="component" value="Unassembled WGS sequence"/>
</dbReference>
<dbReference type="OrthoDB" id="5046242at2759"/>
<dbReference type="SUPFAM" id="SSF54373">
    <property type="entry name" value="FAD-linked reductases, C-terminal domain"/>
    <property type="match status" value="1"/>
</dbReference>
<dbReference type="GO" id="GO:0097621">
    <property type="term" value="F:monoamine oxidase activity"/>
    <property type="evidence" value="ECO:0007669"/>
    <property type="project" value="UniProtKB-EC"/>
</dbReference>
<dbReference type="InterPro" id="IPR002937">
    <property type="entry name" value="Amino_oxidase"/>
</dbReference>
<accession>A0A8K0L3G3</accession>
<reference evidence="8" key="1">
    <citation type="submission" date="2021-07" db="EMBL/GenBank/DDBJ databases">
        <title>Elsinoe batatas strain:CRI-CJ2 Genome sequencing and assembly.</title>
        <authorList>
            <person name="Huang L."/>
        </authorList>
    </citation>
    <scope>NUCLEOTIDE SEQUENCE</scope>
    <source>
        <strain evidence="8">CRI-CJ2</strain>
    </source>
</reference>
<dbReference type="Gene3D" id="3.90.660.10">
    <property type="match status" value="1"/>
</dbReference>
<feature type="binding site" evidence="5">
    <location>
        <position position="23"/>
    </location>
    <ligand>
        <name>FAD</name>
        <dbReference type="ChEBI" id="CHEBI:57692"/>
    </ligand>
</feature>
<evidence type="ECO:0000256" key="5">
    <source>
        <dbReference type="PIRSR" id="PIRSR601613-1"/>
    </source>
</evidence>
<comment type="caution">
    <text evidence="8">The sequence shown here is derived from an EMBL/GenBank/DDBJ whole genome shotgun (WGS) entry which is preliminary data.</text>
</comment>
<comment type="similarity">
    <text evidence="2 6">Belongs to the flavin monoamine oxidase family.</text>
</comment>
<dbReference type="AlphaFoldDB" id="A0A8K0L3G3"/>
<feature type="binding site" evidence="5">
    <location>
        <position position="245"/>
    </location>
    <ligand>
        <name>FAD</name>
        <dbReference type="ChEBI" id="CHEBI:57692"/>
    </ligand>
</feature>
<dbReference type="Gene3D" id="3.50.50.60">
    <property type="entry name" value="FAD/NAD(P)-binding domain"/>
    <property type="match status" value="1"/>
</dbReference>
<dbReference type="PANTHER" id="PTHR43563:SF14">
    <property type="entry name" value="AMINE OXIDASE"/>
    <property type="match status" value="1"/>
</dbReference>
<keyword evidence="6" id="KW-0274">FAD</keyword>
<feature type="binding site" evidence="5">
    <location>
        <position position="435"/>
    </location>
    <ligand>
        <name>FAD</name>
        <dbReference type="ChEBI" id="CHEBI:57692"/>
    </ligand>
</feature>
<dbReference type="EC" id="1.4.3.-" evidence="6"/>
<evidence type="ECO:0000256" key="6">
    <source>
        <dbReference type="RuleBase" id="RU362067"/>
    </source>
</evidence>
<evidence type="ECO:0000256" key="1">
    <source>
        <dbReference type="ARBA" id="ARBA00001974"/>
    </source>
</evidence>
<dbReference type="PRINTS" id="PR00757">
    <property type="entry name" value="AMINEOXDASEF"/>
</dbReference>
<feature type="domain" description="Amine oxidase" evidence="7">
    <location>
        <begin position="22"/>
        <end position="459"/>
    </location>
</feature>
<gene>
    <name evidence="8" type="ORF">KVT40_003647</name>
</gene>
<dbReference type="EMBL" id="JAESVG020000004">
    <property type="protein sequence ID" value="KAG8627774.1"/>
    <property type="molecule type" value="Genomic_DNA"/>
</dbReference>
<sequence>MALAHDVMEHLDAQVIIVGAGLSGLQAARILSKAGITNIVLEARSRPGGKCLSVPNSHGGGIADLGAEWTNDTTHPRVFALIHELDLEVERVRLDGKAVLEDLDGNVIVHPYGTQAPLPDGEERLIDQMRTVFASHYDCVDLKIPYQGTEANDDITLEQFTLRLGGTRSTLASVGVWTRVMLGCEPSELSAAYFFLYCKSQGGLMKMRSGTTQGTYCSIKTGAQSLAHGLCDLLDPGTVRLSTPVKSISDRFHSVEVRSASGEIFRARKCIVALATPLYAKVRFEPPLRKEKAEYAASTRLGRYTKILLTYQRPWWRETGLSGASQSFIGPMSATRDTSDPSTELYRITGFIAGLQAERFTELTSVEQKEMVLDQLSRLFSADMAKNPTDFVVLEWACEEWSGGCPCPFTPPGVLFSKGKYLKEPHGNVHFAGTETAEEWIGYMEGALSSGSRVAAEILSLLYNETRV</sequence>
<keyword evidence="6" id="KW-0285">Flavoprotein</keyword>
<dbReference type="SUPFAM" id="SSF51905">
    <property type="entry name" value="FAD/NAD(P)-binding domain"/>
    <property type="match status" value="1"/>
</dbReference>
<keyword evidence="9" id="KW-1185">Reference proteome</keyword>
<comment type="catalytic activity">
    <reaction evidence="4">
        <text>a secondary aliphatic amine + O2 + H2O = a primary amine + an aldehyde + H2O2</text>
        <dbReference type="Rhea" id="RHEA:26414"/>
        <dbReference type="ChEBI" id="CHEBI:15377"/>
        <dbReference type="ChEBI" id="CHEBI:15379"/>
        <dbReference type="ChEBI" id="CHEBI:16240"/>
        <dbReference type="ChEBI" id="CHEBI:17478"/>
        <dbReference type="ChEBI" id="CHEBI:58855"/>
        <dbReference type="ChEBI" id="CHEBI:65296"/>
        <dbReference type="EC" id="1.4.3.4"/>
    </reaction>
</comment>
<evidence type="ECO:0000256" key="2">
    <source>
        <dbReference type="ARBA" id="ARBA00005995"/>
    </source>
</evidence>
<dbReference type="PANTHER" id="PTHR43563">
    <property type="entry name" value="AMINE OXIDASE"/>
    <property type="match status" value="1"/>
</dbReference>
<dbReference type="InterPro" id="IPR001613">
    <property type="entry name" value="Flavin_amine_oxidase"/>
</dbReference>
<feature type="binding site" evidence="5">
    <location>
        <begin position="42"/>
        <end position="43"/>
    </location>
    <ligand>
        <name>FAD</name>
        <dbReference type="ChEBI" id="CHEBI:57692"/>
    </ligand>
</feature>
<keyword evidence="3 6" id="KW-0560">Oxidoreductase</keyword>
<evidence type="ECO:0000256" key="4">
    <source>
        <dbReference type="ARBA" id="ARBA00048448"/>
    </source>
</evidence>
<evidence type="ECO:0000256" key="3">
    <source>
        <dbReference type="ARBA" id="ARBA00023002"/>
    </source>
</evidence>
<protein>
    <recommendedName>
        <fullName evidence="6">Amine oxidase</fullName>
        <ecNumber evidence="6">1.4.3.-</ecNumber>
    </recommendedName>
</protein>
<comment type="cofactor">
    <cofactor evidence="1 6">
        <name>FAD</name>
        <dbReference type="ChEBI" id="CHEBI:57692"/>
    </cofactor>
</comment>
<dbReference type="Pfam" id="PF01593">
    <property type="entry name" value="Amino_oxidase"/>
    <property type="match status" value="1"/>
</dbReference>
<dbReference type="InterPro" id="IPR050703">
    <property type="entry name" value="Flavin_MAO"/>
</dbReference>
<evidence type="ECO:0000313" key="9">
    <source>
        <dbReference type="Proteomes" id="UP000809789"/>
    </source>
</evidence>
<evidence type="ECO:0000313" key="8">
    <source>
        <dbReference type="EMBL" id="KAG8627774.1"/>
    </source>
</evidence>
<proteinExistence type="inferred from homology"/>
<dbReference type="InterPro" id="IPR036188">
    <property type="entry name" value="FAD/NAD-bd_sf"/>
</dbReference>